<dbReference type="AlphaFoldDB" id="A0AAX4HM91"/>
<dbReference type="EMBL" id="CP139487">
    <property type="protein sequence ID" value="WPU64379.1"/>
    <property type="molecule type" value="Genomic_DNA"/>
</dbReference>
<proteinExistence type="predicted"/>
<evidence type="ECO:0000313" key="2">
    <source>
        <dbReference type="Proteomes" id="UP001324634"/>
    </source>
</evidence>
<dbReference type="KEGG" id="psti:SOO65_16925"/>
<accession>A0AAX4HM91</accession>
<sequence length="329" mass="37353">MNKSYLLLSLLLIAASCGKKSTIKTHTAVETLGDGSHVTVPIVVPLSEKSISSFRSSVSDINPLFRGFVSALMNIGASMGAGKTRLTLIQPIPEIPSEYLASIKVKRIFFFIEAEKKKENFEFLRRVAVKISSTHLDRKSDSWEPVIETDDFSDKELSTFRSLFKKERDQHAAEWERNSEGLLLLKYNQEEKKASLQNENVGKIFIIQTDKPNMTRKYLEENHARYLKRAHTLSKSILVEVKKDPIMEEMFKTKLAEDSSQVESLGIGEINPCRDEVCLDLKVPDVNLIPMLMKNNAIKVDAYIDPKNAPKDFQLKGFLEFEIKIKAKI</sequence>
<gene>
    <name evidence="1" type="ORF">SOO65_16925</name>
</gene>
<keyword evidence="2" id="KW-1185">Reference proteome</keyword>
<dbReference type="PROSITE" id="PS51257">
    <property type="entry name" value="PROKAR_LIPOPROTEIN"/>
    <property type="match status" value="1"/>
</dbReference>
<dbReference type="Proteomes" id="UP001324634">
    <property type="component" value="Chromosome"/>
</dbReference>
<name>A0AAX4HM91_9BACT</name>
<organism evidence="1 2">
    <name type="scientific">Peredibacter starrii</name>
    <dbReference type="NCBI Taxonomy" id="28202"/>
    <lineage>
        <taxon>Bacteria</taxon>
        <taxon>Pseudomonadati</taxon>
        <taxon>Bdellovibrionota</taxon>
        <taxon>Bacteriovoracia</taxon>
        <taxon>Bacteriovoracales</taxon>
        <taxon>Bacteriovoracaceae</taxon>
        <taxon>Peredibacter</taxon>
    </lineage>
</organism>
<protein>
    <recommendedName>
        <fullName evidence="3">Lipoprotein</fullName>
    </recommendedName>
</protein>
<evidence type="ECO:0000313" key="1">
    <source>
        <dbReference type="EMBL" id="WPU64379.1"/>
    </source>
</evidence>
<dbReference type="RefSeq" id="WP_321393082.1">
    <property type="nucleotide sequence ID" value="NZ_CP139487.1"/>
</dbReference>
<evidence type="ECO:0008006" key="3">
    <source>
        <dbReference type="Google" id="ProtNLM"/>
    </source>
</evidence>
<reference evidence="1 2" key="1">
    <citation type="submission" date="2023-11" db="EMBL/GenBank/DDBJ databases">
        <title>Peredibacter starrii A3.12.</title>
        <authorList>
            <person name="Mitchell R.J."/>
        </authorList>
    </citation>
    <scope>NUCLEOTIDE SEQUENCE [LARGE SCALE GENOMIC DNA]</scope>
    <source>
        <strain evidence="1 2">A3.12</strain>
    </source>
</reference>